<accession>A0A672JW79</accession>
<dbReference type="Ensembl" id="ENSSGRT00000002278.1">
    <property type="protein sequence ID" value="ENSSGRP00000002076.1"/>
    <property type="gene ID" value="ENSSGRG00000001267.1"/>
</dbReference>
<protein>
    <submittedName>
        <fullName evidence="2">Zgc:194621</fullName>
    </submittedName>
</protein>
<proteinExistence type="predicted"/>
<dbReference type="AlphaFoldDB" id="A0A672JW79"/>
<keyword evidence="3" id="KW-1185">Reference proteome</keyword>
<organism evidence="2 3">
    <name type="scientific">Sinocyclocheilus grahami</name>
    <name type="common">Dianchi golden-line fish</name>
    <name type="synonym">Barbus grahami</name>
    <dbReference type="NCBI Taxonomy" id="75366"/>
    <lineage>
        <taxon>Eukaryota</taxon>
        <taxon>Metazoa</taxon>
        <taxon>Chordata</taxon>
        <taxon>Craniata</taxon>
        <taxon>Vertebrata</taxon>
        <taxon>Euteleostomi</taxon>
        <taxon>Actinopterygii</taxon>
        <taxon>Neopterygii</taxon>
        <taxon>Teleostei</taxon>
        <taxon>Ostariophysi</taxon>
        <taxon>Cypriniformes</taxon>
        <taxon>Cyprinidae</taxon>
        <taxon>Cyprininae</taxon>
        <taxon>Sinocyclocheilus</taxon>
    </lineage>
</organism>
<dbReference type="PANTHER" id="PTHR22529:SF2">
    <property type="match status" value="1"/>
</dbReference>
<dbReference type="InParanoid" id="A0A672JW79"/>
<feature type="region of interest" description="Disordered" evidence="1">
    <location>
        <begin position="1"/>
        <end position="92"/>
    </location>
</feature>
<dbReference type="PANTHER" id="PTHR22529">
    <property type="entry name" value="EPITHELIAL-STROMAL INTERACTION PROTEIN 1"/>
    <property type="match status" value="1"/>
</dbReference>
<dbReference type="Proteomes" id="UP000472262">
    <property type="component" value="Unassembled WGS sequence"/>
</dbReference>
<dbReference type="FunCoup" id="A0A672JW79">
    <property type="interactions" value="9"/>
</dbReference>
<evidence type="ECO:0000313" key="2">
    <source>
        <dbReference type="Ensembl" id="ENSSGRP00000002076.1"/>
    </source>
</evidence>
<evidence type="ECO:0000256" key="1">
    <source>
        <dbReference type="SAM" id="MobiDB-lite"/>
    </source>
</evidence>
<feature type="compositionally biased region" description="Basic and acidic residues" evidence="1">
    <location>
        <begin position="50"/>
        <end position="65"/>
    </location>
</feature>
<reference evidence="2" key="1">
    <citation type="submission" date="2025-08" db="UniProtKB">
        <authorList>
            <consortium name="Ensembl"/>
        </authorList>
    </citation>
    <scope>IDENTIFICATION</scope>
</reference>
<evidence type="ECO:0000313" key="3">
    <source>
        <dbReference type="Proteomes" id="UP000472262"/>
    </source>
</evidence>
<sequence length="181" mass="20347">MPDTRLIKPKPVATKPKHVNMKASTAETTPAVRTRDVGHRKNRTSSCPRCTRDTEYKPKATERSKKAIQAKPAEISTRSKPAKYAPKEQPMPKTYSHALSEIHSQKAFTVFAPNPKKRQDIQQKAEAELAALEDLRLSRAMGYISISPSTVGGCLTLEEVRAKQQQEMQIKRRQKQVKNNG</sequence>
<dbReference type="InterPro" id="IPR026185">
    <property type="entry name" value="EPSTI1"/>
</dbReference>
<dbReference type="OMA" id="PSCERRT"/>
<name>A0A672JW79_SINGR</name>
<reference evidence="2" key="2">
    <citation type="submission" date="2025-09" db="UniProtKB">
        <authorList>
            <consortium name="Ensembl"/>
        </authorList>
    </citation>
    <scope>IDENTIFICATION</scope>
</reference>